<evidence type="ECO:0000256" key="1">
    <source>
        <dbReference type="SAM" id="MobiDB-lite"/>
    </source>
</evidence>
<dbReference type="AlphaFoldDB" id="A0AAJ5YT17"/>
<dbReference type="Pfam" id="PF10360">
    <property type="entry name" value="DUF2433"/>
    <property type="match status" value="1"/>
</dbReference>
<proteinExistence type="predicted"/>
<dbReference type="PANTHER" id="PTHR31987:SF11">
    <property type="entry name" value="DUF2433 DOMAIN-CONTAINING PROTEIN"/>
    <property type="match status" value="1"/>
</dbReference>
<feature type="region of interest" description="Disordered" evidence="1">
    <location>
        <begin position="538"/>
        <end position="662"/>
    </location>
</feature>
<evidence type="ECO:0000259" key="2">
    <source>
        <dbReference type="Pfam" id="PF10360"/>
    </source>
</evidence>
<protein>
    <recommendedName>
        <fullName evidence="2">DUF2433 domain-containing protein</fullName>
    </recommendedName>
</protein>
<dbReference type="SUPFAM" id="SSF56300">
    <property type="entry name" value="Metallo-dependent phosphatases"/>
    <property type="match status" value="1"/>
</dbReference>
<dbReference type="Gene3D" id="3.30.70.330">
    <property type="match status" value="1"/>
</dbReference>
<dbReference type="PANTHER" id="PTHR31987">
    <property type="entry name" value="GLUTAMINASE A-RELATED"/>
    <property type="match status" value="1"/>
</dbReference>
<dbReference type="InterPro" id="IPR052743">
    <property type="entry name" value="Glutaminase_GtaA"/>
</dbReference>
<sequence length="662" mass="72751">MDVGSHSRGYVSQSKGAMLRATQHNSRTDMVNKYDSTRGEPVTRGAASNVSVLHGSYGRIVFVSDIRGNVRLLNQIASETKARAIVHTGDFGFFASDSLPRLSDRVLRHVVQYSPLISPKLRSLLLDTEGSALRQGFISNAEAILSEFPQLLDQSIALQVPVYTVHGACEDIQVVDRVRSGEYQIPNLHLIDEANTHALDVGGLRLRLLGLGGAVVMHKLFDHGVGQNNLAGAQGAMWTTILQIGELLETADHVYDPSEVRLFITHGAPGRDALLTQVAHALRTDYSVSAALHLRQVTAFNEFGVNPSLDLFREKILHSHTQFEEVWDAVKTQVNQVIDPSQRSLLDRALQVVLQIPHPITPGGRDESSWKNTWFYNLPDAPFGSLLFDIHQARISVETRSQGTSFASRLQPKSGNFVRANVALPRLPDGTMRPSGPASIPKSPVSSNHTVSESSENVLFLGHMGGAFPISEADVRAYFGEHADGVVRVQFFPAERGGRRDKEEGRLRTFVHVVFESETKAKEALACRGRTIKNTTVVPTLEPLTRKAPHEHRDRKDRTERPTRPTTTESTEATEPGESSQATERSEAPNFAADRRPVQLAENSAEPAQRQRNAHPRGGRKSRNTAGSKDMKKPREAPVRAADPSTEKPAMSSGVETKPNDV</sequence>
<reference evidence="3 4" key="1">
    <citation type="submission" date="2023-03" db="EMBL/GenBank/DDBJ databases">
        <title>Mating type loci evolution in Malassezia.</title>
        <authorList>
            <person name="Coelho M.A."/>
        </authorList>
    </citation>
    <scope>NUCLEOTIDE SEQUENCE [LARGE SCALE GENOMIC DNA]</scope>
    <source>
        <strain evidence="3 4">CBS 9725</strain>
    </source>
</reference>
<feature type="compositionally biased region" description="Basic and acidic residues" evidence="1">
    <location>
        <begin position="629"/>
        <end position="638"/>
    </location>
</feature>
<dbReference type="SUPFAM" id="SSF54928">
    <property type="entry name" value="RNA-binding domain, RBD"/>
    <property type="match status" value="1"/>
</dbReference>
<feature type="domain" description="DUF2433" evidence="2">
    <location>
        <begin position="299"/>
        <end position="409"/>
    </location>
</feature>
<feature type="compositionally biased region" description="Low complexity" evidence="1">
    <location>
        <begin position="564"/>
        <end position="580"/>
    </location>
</feature>
<feature type="region of interest" description="Disordered" evidence="1">
    <location>
        <begin position="426"/>
        <end position="449"/>
    </location>
</feature>
<dbReference type="Proteomes" id="UP001219567">
    <property type="component" value="Chromosome 1"/>
</dbReference>
<keyword evidence="4" id="KW-1185">Reference proteome</keyword>
<feature type="compositionally biased region" description="Basic residues" evidence="1">
    <location>
        <begin position="612"/>
        <end position="623"/>
    </location>
</feature>
<organism evidence="3 4">
    <name type="scientific">Malassezia yamatoensis</name>
    <dbReference type="NCBI Taxonomy" id="253288"/>
    <lineage>
        <taxon>Eukaryota</taxon>
        <taxon>Fungi</taxon>
        <taxon>Dikarya</taxon>
        <taxon>Basidiomycota</taxon>
        <taxon>Ustilaginomycotina</taxon>
        <taxon>Malasseziomycetes</taxon>
        <taxon>Malasseziales</taxon>
        <taxon>Malasseziaceae</taxon>
        <taxon>Malassezia</taxon>
    </lineage>
</organism>
<accession>A0AAJ5YT17</accession>
<dbReference type="EMBL" id="CP119943">
    <property type="protein sequence ID" value="WFC98663.1"/>
    <property type="molecule type" value="Genomic_DNA"/>
</dbReference>
<dbReference type="InterPro" id="IPR029052">
    <property type="entry name" value="Metallo-depent_PP-like"/>
</dbReference>
<evidence type="ECO:0000313" key="3">
    <source>
        <dbReference type="EMBL" id="WFC98663.1"/>
    </source>
</evidence>
<name>A0AAJ5YT17_9BASI</name>
<dbReference type="InterPro" id="IPR012677">
    <property type="entry name" value="Nucleotide-bd_a/b_plait_sf"/>
</dbReference>
<dbReference type="InterPro" id="IPR035979">
    <property type="entry name" value="RBD_domain_sf"/>
</dbReference>
<dbReference type="GO" id="GO:0003676">
    <property type="term" value="F:nucleic acid binding"/>
    <property type="evidence" value="ECO:0007669"/>
    <property type="project" value="InterPro"/>
</dbReference>
<feature type="compositionally biased region" description="Basic and acidic residues" evidence="1">
    <location>
        <begin position="551"/>
        <end position="563"/>
    </location>
</feature>
<gene>
    <name evidence="3" type="ORF">MYAM1_001394</name>
</gene>
<dbReference type="InterPro" id="IPR018829">
    <property type="entry name" value="DUF2433"/>
</dbReference>
<evidence type="ECO:0000313" key="4">
    <source>
        <dbReference type="Proteomes" id="UP001219567"/>
    </source>
</evidence>